<keyword evidence="1" id="KW-0677">Repeat</keyword>
<dbReference type="Pfam" id="PF12796">
    <property type="entry name" value="Ank_2"/>
    <property type="match status" value="1"/>
</dbReference>
<dbReference type="KEGG" id="mpp:MICPUCDRAFT_23576"/>
<dbReference type="OMA" id="RTTCLHW"/>
<dbReference type="RefSeq" id="XP_003064487.1">
    <property type="nucleotide sequence ID" value="XM_003064441.1"/>
</dbReference>
<evidence type="ECO:0000256" key="2">
    <source>
        <dbReference type="ARBA" id="ARBA00023043"/>
    </source>
</evidence>
<dbReference type="SUPFAM" id="SSF48403">
    <property type="entry name" value="Ankyrin repeat"/>
    <property type="match status" value="1"/>
</dbReference>
<dbReference type="STRING" id="564608.C1N8Q4"/>
<dbReference type="GO" id="GO:0085020">
    <property type="term" value="P:protein K6-linked ubiquitination"/>
    <property type="evidence" value="ECO:0007669"/>
    <property type="project" value="TreeGrafter"/>
</dbReference>
<dbReference type="SMART" id="SM00248">
    <property type="entry name" value="ANK"/>
    <property type="match status" value="2"/>
</dbReference>
<organism evidence="5">
    <name type="scientific">Micromonas pusilla (strain CCMP1545)</name>
    <name type="common">Picoplanktonic green alga</name>
    <dbReference type="NCBI Taxonomy" id="564608"/>
    <lineage>
        <taxon>Eukaryota</taxon>
        <taxon>Viridiplantae</taxon>
        <taxon>Chlorophyta</taxon>
        <taxon>Mamiellophyceae</taxon>
        <taxon>Mamiellales</taxon>
        <taxon>Mamiellaceae</taxon>
        <taxon>Micromonas</taxon>
    </lineage>
</organism>
<dbReference type="InterPro" id="IPR036770">
    <property type="entry name" value="Ankyrin_rpt-contain_sf"/>
</dbReference>
<dbReference type="GO" id="GO:0004842">
    <property type="term" value="F:ubiquitin-protein transferase activity"/>
    <property type="evidence" value="ECO:0007669"/>
    <property type="project" value="TreeGrafter"/>
</dbReference>
<feature type="repeat" description="ANK" evidence="3">
    <location>
        <begin position="12"/>
        <end position="39"/>
    </location>
</feature>
<feature type="non-terminal residue" evidence="4">
    <location>
        <position position="82"/>
    </location>
</feature>
<feature type="repeat" description="ANK" evidence="3">
    <location>
        <begin position="40"/>
        <end position="72"/>
    </location>
</feature>
<proteinExistence type="predicted"/>
<dbReference type="eggNOG" id="KOG4412">
    <property type="taxonomic scope" value="Eukaryota"/>
</dbReference>
<dbReference type="OrthoDB" id="541596at2759"/>
<evidence type="ECO:0000313" key="5">
    <source>
        <dbReference type="Proteomes" id="UP000001876"/>
    </source>
</evidence>
<evidence type="ECO:0000256" key="3">
    <source>
        <dbReference type="PROSITE-ProRule" id="PRU00023"/>
    </source>
</evidence>
<gene>
    <name evidence="4" type="ORF">MICPUCDRAFT_23576</name>
</gene>
<dbReference type="Proteomes" id="UP000001876">
    <property type="component" value="Unassembled WGS sequence"/>
</dbReference>
<dbReference type="InterPro" id="IPR002110">
    <property type="entry name" value="Ankyrin_rpt"/>
</dbReference>
<dbReference type="EMBL" id="GG663751">
    <property type="protein sequence ID" value="EEH51392.1"/>
    <property type="molecule type" value="Genomic_DNA"/>
</dbReference>
<dbReference type="GeneID" id="9689928"/>
<protein>
    <submittedName>
        <fullName evidence="4">Predicted protein</fullName>
    </submittedName>
</protein>
<dbReference type="Gene3D" id="1.25.40.20">
    <property type="entry name" value="Ankyrin repeat-containing domain"/>
    <property type="match status" value="1"/>
</dbReference>
<dbReference type="PROSITE" id="PS50088">
    <property type="entry name" value="ANK_REPEAT"/>
    <property type="match status" value="2"/>
</dbReference>
<sequence>MATSIVSLVDILHAAVSRGDADRVRSLLENGAPVNARLRHRTTCLHWAASEDAHEIVETLCRAGADVNATAVDGCTPLHYAA</sequence>
<dbReference type="PANTHER" id="PTHR24171:SF8">
    <property type="entry name" value="BRCA1-ASSOCIATED RING DOMAIN PROTEIN 1"/>
    <property type="match status" value="1"/>
</dbReference>
<dbReference type="AlphaFoldDB" id="C1N8Q4"/>
<dbReference type="PROSITE" id="PS50297">
    <property type="entry name" value="ANK_REP_REGION"/>
    <property type="match status" value="2"/>
</dbReference>
<dbReference type="PANTHER" id="PTHR24171">
    <property type="entry name" value="ANKYRIN REPEAT DOMAIN-CONTAINING PROTEIN 39-RELATED"/>
    <property type="match status" value="1"/>
</dbReference>
<reference evidence="4 5" key="1">
    <citation type="journal article" date="2009" name="Science">
        <title>Green evolution and dynamic adaptations revealed by genomes of the marine picoeukaryotes Micromonas.</title>
        <authorList>
            <person name="Worden A.Z."/>
            <person name="Lee J.H."/>
            <person name="Mock T."/>
            <person name="Rouze P."/>
            <person name="Simmons M.P."/>
            <person name="Aerts A.L."/>
            <person name="Allen A.E."/>
            <person name="Cuvelier M.L."/>
            <person name="Derelle E."/>
            <person name="Everett M.V."/>
            <person name="Foulon E."/>
            <person name="Grimwood J."/>
            <person name="Gundlach H."/>
            <person name="Henrissat B."/>
            <person name="Napoli C."/>
            <person name="McDonald S.M."/>
            <person name="Parker M.S."/>
            <person name="Rombauts S."/>
            <person name="Salamov A."/>
            <person name="Von Dassow P."/>
            <person name="Badger J.H."/>
            <person name="Coutinho P.M."/>
            <person name="Demir E."/>
            <person name="Dubchak I."/>
            <person name="Gentemann C."/>
            <person name="Eikrem W."/>
            <person name="Gready J.E."/>
            <person name="John U."/>
            <person name="Lanier W."/>
            <person name="Lindquist E.A."/>
            <person name="Lucas S."/>
            <person name="Mayer K.F."/>
            <person name="Moreau H."/>
            <person name="Not F."/>
            <person name="Otillar R."/>
            <person name="Panaud O."/>
            <person name="Pangilinan J."/>
            <person name="Paulsen I."/>
            <person name="Piegu B."/>
            <person name="Poliakov A."/>
            <person name="Robbens S."/>
            <person name="Schmutz J."/>
            <person name="Toulza E."/>
            <person name="Wyss T."/>
            <person name="Zelensky A."/>
            <person name="Zhou K."/>
            <person name="Armbrust E.V."/>
            <person name="Bhattacharya D."/>
            <person name="Goodenough U.W."/>
            <person name="Van de Peer Y."/>
            <person name="Grigoriev I.V."/>
        </authorList>
    </citation>
    <scope>NUCLEOTIDE SEQUENCE [LARGE SCALE GENOMIC DNA]</scope>
    <source>
        <strain evidence="4 5">CCMP1545</strain>
    </source>
</reference>
<evidence type="ECO:0000256" key="1">
    <source>
        <dbReference type="ARBA" id="ARBA00022737"/>
    </source>
</evidence>
<keyword evidence="2 3" id="KW-0040">ANK repeat</keyword>
<keyword evidence="5" id="KW-1185">Reference proteome</keyword>
<accession>C1N8Q4</accession>
<evidence type="ECO:0000313" key="4">
    <source>
        <dbReference type="EMBL" id="EEH51392.1"/>
    </source>
</evidence>
<name>C1N8Q4_MICPC</name>